<name>W2IUT1_PHYNI</name>
<reference evidence="1" key="1">
    <citation type="submission" date="2013-11" db="EMBL/GenBank/DDBJ databases">
        <title>The Genome Sequence of Phytophthora parasitica CJ05E6.</title>
        <authorList>
            <consortium name="The Broad Institute Genomics Platform"/>
            <person name="Russ C."/>
            <person name="Tyler B."/>
            <person name="Panabieres F."/>
            <person name="Shan W."/>
            <person name="Tripathy S."/>
            <person name="Grunwald N."/>
            <person name="Machado M."/>
            <person name="Johnson C.S."/>
            <person name="Arredondo F."/>
            <person name="Hong C."/>
            <person name="Coffey M."/>
            <person name="Young S.K."/>
            <person name="Zeng Q."/>
            <person name="Gargeya S."/>
            <person name="Fitzgerald M."/>
            <person name="Abouelleil A."/>
            <person name="Alvarado L."/>
            <person name="Chapman S.B."/>
            <person name="Gainer-Dewar J."/>
            <person name="Goldberg J."/>
            <person name="Griggs A."/>
            <person name="Gujja S."/>
            <person name="Hansen M."/>
            <person name="Howarth C."/>
            <person name="Imamovic A."/>
            <person name="Ireland A."/>
            <person name="Larimer J."/>
            <person name="McCowan C."/>
            <person name="Murphy C."/>
            <person name="Pearson M."/>
            <person name="Poon T.W."/>
            <person name="Priest M."/>
            <person name="Roberts A."/>
            <person name="Saif S."/>
            <person name="Shea T."/>
            <person name="Sykes S."/>
            <person name="Wortman J."/>
            <person name="Nusbaum C."/>
            <person name="Birren B."/>
        </authorList>
    </citation>
    <scope>NUCLEOTIDE SEQUENCE [LARGE SCALE GENOMIC DNA]</scope>
    <source>
        <strain evidence="1">CJ05E6</strain>
    </source>
</reference>
<dbReference type="AlphaFoldDB" id="W2IUT1"/>
<gene>
    <name evidence="1" type="ORF">L916_11075</name>
</gene>
<evidence type="ECO:0000313" key="1">
    <source>
        <dbReference type="EMBL" id="ETL37123.1"/>
    </source>
</evidence>
<dbReference type="Proteomes" id="UP000053864">
    <property type="component" value="Unassembled WGS sequence"/>
</dbReference>
<proteinExistence type="predicted"/>
<dbReference type="EMBL" id="KI673635">
    <property type="protein sequence ID" value="ETL37123.1"/>
    <property type="molecule type" value="Genomic_DNA"/>
</dbReference>
<accession>W2IUT1</accession>
<sequence>MRTDSSNKYRTNSIWNRPGDFRPLWHCDAVFTADRKVRGTATEQKQGLASIHVPREIPFYRLLAAAELGCTSSLLAHNQHAFLGLHCAHETHGCYLQPNMNGNVSSSLFSEA</sequence>
<protein>
    <submittedName>
        <fullName evidence="1">Uncharacterized protein</fullName>
    </submittedName>
</protein>
<organism evidence="1">
    <name type="scientific">Phytophthora nicotianae</name>
    <name type="common">Potato buckeye rot agent</name>
    <name type="synonym">Phytophthora parasitica</name>
    <dbReference type="NCBI Taxonomy" id="4792"/>
    <lineage>
        <taxon>Eukaryota</taxon>
        <taxon>Sar</taxon>
        <taxon>Stramenopiles</taxon>
        <taxon>Oomycota</taxon>
        <taxon>Peronosporomycetes</taxon>
        <taxon>Peronosporales</taxon>
        <taxon>Peronosporaceae</taxon>
        <taxon>Phytophthora</taxon>
    </lineage>
</organism>